<dbReference type="PRINTS" id="PR00380">
    <property type="entry name" value="KINESINHEAVY"/>
</dbReference>
<feature type="coiled-coil region" evidence="8">
    <location>
        <begin position="931"/>
        <end position="958"/>
    </location>
</feature>
<feature type="binding site" evidence="7">
    <location>
        <begin position="154"/>
        <end position="161"/>
    </location>
    <ligand>
        <name>ATP</name>
        <dbReference type="ChEBI" id="CHEBI:30616"/>
    </ligand>
</feature>
<evidence type="ECO:0000313" key="12">
    <source>
        <dbReference type="Proteomes" id="UP001367508"/>
    </source>
</evidence>
<dbReference type="GO" id="GO:0080175">
    <property type="term" value="P:phragmoplast microtubule organization"/>
    <property type="evidence" value="ECO:0007669"/>
    <property type="project" value="UniProtKB-ARBA"/>
</dbReference>
<dbReference type="GO" id="GO:0009524">
    <property type="term" value="C:phragmoplast"/>
    <property type="evidence" value="ECO:0007669"/>
    <property type="project" value="UniProtKB-ARBA"/>
</dbReference>
<keyword evidence="2 7" id="KW-0547">Nucleotide-binding</keyword>
<evidence type="ECO:0000256" key="5">
    <source>
        <dbReference type="ARBA" id="ARBA00023175"/>
    </source>
</evidence>
<dbReference type="GO" id="GO:0007018">
    <property type="term" value="P:microtubule-based movement"/>
    <property type="evidence" value="ECO:0007669"/>
    <property type="project" value="InterPro"/>
</dbReference>
<dbReference type="EMBL" id="JAYMYQ010000011">
    <property type="protein sequence ID" value="KAK7305206.1"/>
    <property type="molecule type" value="Genomic_DNA"/>
</dbReference>
<dbReference type="GO" id="GO:0005874">
    <property type="term" value="C:microtubule"/>
    <property type="evidence" value="ECO:0007669"/>
    <property type="project" value="UniProtKB-KW"/>
</dbReference>
<reference evidence="11 12" key="1">
    <citation type="submission" date="2024-01" db="EMBL/GenBank/DDBJ databases">
        <title>The genomes of 5 underutilized Papilionoideae crops provide insights into root nodulation and disease resistanc.</title>
        <authorList>
            <person name="Jiang F."/>
        </authorList>
    </citation>
    <scope>NUCLEOTIDE SEQUENCE [LARGE SCALE GENOMIC DNA]</scope>
    <source>
        <strain evidence="11">LVBAO_FW01</strain>
        <tissue evidence="11">Leaves</tissue>
    </source>
</reference>
<evidence type="ECO:0000256" key="9">
    <source>
        <dbReference type="SAM" id="MobiDB-lite"/>
    </source>
</evidence>
<dbReference type="SMART" id="SM00129">
    <property type="entry name" value="KISc"/>
    <property type="match status" value="1"/>
</dbReference>
<evidence type="ECO:0000256" key="7">
    <source>
        <dbReference type="PROSITE-ProRule" id="PRU00283"/>
    </source>
</evidence>
<comment type="similarity">
    <text evidence="6">Belongs to the TRAFAC class myosin-kinesin ATPase superfamily. Kinesin family. KIN-12 subfamily.</text>
</comment>
<evidence type="ECO:0000256" key="1">
    <source>
        <dbReference type="ARBA" id="ARBA00022701"/>
    </source>
</evidence>
<dbReference type="InterPro" id="IPR001752">
    <property type="entry name" value="Kinesin_motor_dom"/>
</dbReference>
<feature type="coiled-coil region" evidence="8">
    <location>
        <begin position="1020"/>
        <end position="1110"/>
    </location>
</feature>
<dbReference type="GO" id="GO:0055046">
    <property type="term" value="P:microgametogenesis"/>
    <property type="evidence" value="ECO:0007669"/>
    <property type="project" value="UniProtKB-ARBA"/>
</dbReference>
<keyword evidence="3 7" id="KW-0067">ATP-binding</keyword>
<protein>
    <recommendedName>
        <fullName evidence="10">Kinesin motor domain-containing protein</fullName>
    </recommendedName>
</protein>
<dbReference type="Gene3D" id="3.40.850.10">
    <property type="entry name" value="Kinesin motor domain"/>
    <property type="match status" value="1"/>
</dbReference>
<feature type="region of interest" description="Disordered" evidence="9">
    <location>
        <begin position="26"/>
        <end position="80"/>
    </location>
</feature>
<dbReference type="InterPro" id="IPR036961">
    <property type="entry name" value="Kinesin_motor_dom_sf"/>
</dbReference>
<keyword evidence="1" id="KW-0493">Microtubule</keyword>
<dbReference type="Proteomes" id="UP001367508">
    <property type="component" value="Unassembled WGS sequence"/>
</dbReference>
<dbReference type="GO" id="GO:0008017">
    <property type="term" value="F:microtubule binding"/>
    <property type="evidence" value="ECO:0007669"/>
    <property type="project" value="InterPro"/>
</dbReference>
<dbReference type="GO" id="GO:0003777">
    <property type="term" value="F:microtubule motor activity"/>
    <property type="evidence" value="ECO:0007669"/>
    <property type="project" value="InterPro"/>
</dbReference>
<gene>
    <name evidence="11" type="ORF">VNO77_43107</name>
</gene>
<dbReference type="InterPro" id="IPR027417">
    <property type="entry name" value="P-loop_NTPase"/>
</dbReference>
<feature type="compositionally biased region" description="Polar residues" evidence="9">
    <location>
        <begin position="29"/>
        <end position="52"/>
    </location>
</feature>
<keyword evidence="4 8" id="KW-0175">Coiled coil</keyword>
<sequence>MRQKINNAETSGFLGSISSSSFRNLLPRSISSSNRKPTSCSPNPKSPNSDVENTPPTHPNIPINNLHQSKPNTPFSHSNPHVAVRIRPQNSNGNEGEWNVKKVSFDTLCVGDRKFTFDEVFDANSNQEEVFLSVGVPLVRNALAGYNTSILSFGQSGSGKTYTMWGPPSAVVEEPSHSSHQGIVPRILRMLFSELEREKLKSDRKQFNYQCRCSFLEIYNERIGNLLNPIQQNLEVKDDSRNTLYIENLIEEYVSSYDDVAQILIKGLSSRKIGATSFNSNSSGSHIIFTLVIESFCKGTTKGFSFSKTSRISLIDLAGPGRDRVEDGGSQCPGENRLVDKSLSQLVHLVDALTNKSQSGKDEDIRYSDSCLTHLLQESLGGNAKFSIICSISPDNKSNDETLCTLRFGEQVRSIRNEPVINVMEEADVDLSNKIRHLKEELIRAKTDVHSSAGSKDGCFQGHNVRESLNQLRVSLNRSLLLSNIDNDTDEHVNVNEDDIMQLCLQIDELDSSCEGNPKDITVSEDCAQFYSVEENCHADTTNGDEIEKAEAYYGKTLNNPSRAIKSTFRDSISVSSCSQSPILNGPQLSESPKFSKTQRKSMTISSSYLGSWNNVAESSTLSKNVLEKPFKWGEHMQSSLQSSKAESLAASLQKGLQIIDYHQQNSALNKSSNSFSFGRLTLSPCPEIDRAESYDQTKQQTPSSDEVTAAFLCASCRSKISNKDSAEVQDSLKSWFETLGKAGNPDGVTDKIPKHLENVMAKSIMKEKELENVCKEQATRIEQLNQLVEKLKGQKELNSIIVDGPHEEYNSMKDEDKVMRGTFSDGHLPCIIEEKCEIKEVQEELAQGDVSFDSTEKDLLLKEIQNLRGKLQLYSDAPVKKSTDKLRSSLMSRSIQLQKSGVFSDDNGNEELENERQRWTEMESEWICLTDELRADLESYRQRAERLETELKSEKKYTVEMDDALKRAVIGHARMVEHYADLQEKYDDLVAKHDAVMEGIAEVKKAASKASKKGHARFAKALSAELSALRVERERESKLLKKENQSLKVQLRDTAEAVQAAGELLVRLREAEHAAAVAEENFANVREDNENLKMQIDKLKRKHKTEVNTMKQYITESKLPESALQPLYREDSGVVHNAASSYVYDDQAWRAEFGAIYQDHY</sequence>
<proteinExistence type="inferred from homology"/>
<feature type="coiled-coil region" evidence="8">
    <location>
        <begin position="768"/>
        <end position="795"/>
    </location>
</feature>
<evidence type="ECO:0000256" key="8">
    <source>
        <dbReference type="SAM" id="Coils"/>
    </source>
</evidence>
<evidence type="ECO:0000313" key="11">
    <source>
        <dbReference type="EMBL" id="KAK7305206.1"/>
    </source>
</evidence>
<dbReference type="SUPFAM" id="SSF52540">
    <property type="entry name" value="P-loop containing nucleoside triphosphate hydrolases"/>
    <property type="match status" value="1"/>
</dbReference>
<evidence type="ECO:0000256" key="6">
    <source>
        <dbReference type="ARBA" id="ARBA00034488"/>
    </source>
</evidence>
<accession>A0AAN9JW81</accession>
<dbReference type="InterPro" id="IPR044986">
    <property type="entry name" value="KIF15/KIN-12"/>
</dbReference>
<dbReference type="GO" id="GO:0005524">
    <property type="term" value="F:ATP binding"/>
    <property type="evidence" value="ECO:0007669"/>
    <property type="project" value="UniProtKB-UniRule"/>
</dbReference>
<organism evidence="11 12">
    <name type="scientific">Canavalia gladiata</name>
    <name type="common">Sword bean</name>
    <name type="synonym">Dolichos gladiatus</name>
    <dbReference type="NCBI Taxonomy" id="3824"/>
    <lineage>
        <taxon>Eukaryota</taxon>
        <taxon>Viridiplantae</taxon>
        <taxon>Streptophyta</taxon>
        <taxon>Embryophyta</taxon>
        <taxon>Tracheophyta</taxon>
        <taxon>Spermatophyta</taxon>
        <taxon>Magnoliopsida</taxon>
        <taxon>eudicotyledons</taxon>
        <taxon>Gunneridae</taxon>
        <taxon>Pentapetalae</taxon>
        <taxon>rosids</taxon>
        <taxon>fabids</taxon>
        <taxon>Fabales</taxon>
        <taxon>Fabaceae</taxon>
        <taxon>Papilionoideae</taxon>
        <taxon>50 kb inversion clade</taxon>
        <taxon>NPAAA clade</taxon>
        <taxon>indigoferoid/millettioid clade</taxon>
        <taxon>Phaseoleae</taxon>
        <taxon>Canavalia</taxon>
    </lineage>
</organism>
<dbReference type="FunFam" id="3.40.850.10:FF:000052">
    <property type="entry name" value="Kinesin-like protein KIN-12F"/>
    <property type="match status" value="1"/>
</dbReference>
<dbReference type="Pfam" id="PF00225">
    <property type="entry name" value="Kinesin"/>
    <property type="match status" value="1"/>
</dbReference>
<dbReference type="AlphaFoldDB" id="A0AAN9JW81"/>
<comment type="caution">
    <text evidence="11">The sequence shown here is derived from an EMBL/GenBank/DDBJ whole genome shotgun (WGS) entry which is preliminary data.</text>
</comment>
<dbReference type="GO" id="GO:0007112">
    <property type="term" value="P:male meiosis cytokinesis"/>
    <property type="evidence" value="ECO:0007669"/>
    <property type="project" value="UniProtKB-ARBA"/>
</dbReference>
<dbReference type="PANTHER" id="PTHR37739">
    <property type="entry name" value="KINESIN-LIKE PROTEIN KIN-12D"/>
    <property type="match status" value="1"/>
</dbReference>
<dbReference type="PROSITE" id="PS50067">
    <property type="entry name" value="KINESIN_MOTOR_2"/>
    <property type="match status" value="1"/>
</dbReference>
<dbReference type="PANTHER" id="PTHR37739:SF16">
    <property type="entry name" value="KINESIN-LIKE PROTEIN"/>
    <property type="match status" value="1"/>
</dbReference>
<evidence type="ECO:0000259" key="10">
    <source>
        <dbReference type="PROSITE" id="PS50067"/>
    </source>
</evidence>
<evidence type="ECO:0000256" key="2">
    <source>
        <dbReference type="ARBA" id="ARBA00022741"/>
    </source>
</evidence>
<feature type="region of interest" description="Disordered" evidence="9">
    <location>
        <begin position="578"/>
        <end position="597"/>
    </location>
</feature>
<keyword evidence="12" id="KW-1185">Reference proteome</keyword>
<feature type="compositionally biased region" description="Polar residues" evidence="9">
    <location>
        <begin position="587"/>
        <end position="597"/>
    </location>
</feature>
<name>A0AAN9JW81_CANGL</name>
<evidence type="ECO:0000256" key="4">
    <source>
        <dbReference type="ARBA" id="ARBA00023054"/>
    </source>
</evidence>
<feature type="compositionally biased region" description="Polar residues" evidence="9">
    <location>
        <begin position="66"/>
        <end position="79"/>
    </location>
</feature>
<keyword evidence="5 7" id="KW-0505">Motor protein</keyword>
<feature type="domain" description="Kinesin motor" evidence="10">
    <location>
        <begin position="79"/>
        <end position="415"/>
    </location>
</feature>
<evidence type="ECO:0000256" key="3">
    <source>
        <dbReference type="ARBA" id="ARBA00022840"/>
    </source>
</evidence>